<reference evidence="1" key="1">
    <citation type="submission" date="2021-06" db="EMBL/GenBank/DDBJ databases">
        <title>Comparative genomics, transcriptomics and evolutionary studies reveal genomic signatures of adaptation to plant cell wall in hemibiotrophic fungi.</title>
        <authorList>
            <consortium name="DOE Joint Genome Institute"/>
            <person name="Baroncelli R."/>
            <person name="Diaz J.F."/>
            <person name="Benocci T."/>
            <person name="Peng M."/>
            <person name="Battaglia E."/>
            <person name="Haridas S."/>
            <person name="Andreopoulos W."/>
            <person name="Labutti K."/>
            <person name="Pangilinan J."/>
            <person name="Floch G.L."/>
            <person name="Makela M.R."/>
            <person name="Henrissat B."/>
            <person name="Grigoriev I.V."/>
            <person name="Crouch J.A."/>
            <person name="De Vries R.P."/>
            <person name="Sukno S.A."/>
            <person name="Thon M.R."/>
        </authorList>
    </citation>
    <scope>NUCLEOTIDE SEQUENCE</scope>
    <source>
        <strain evidence="1">MAFF235873</strain>
    </source>
</reference>
<evidence type="ECO:0000313" key="1">
    <source>
        <dbReference type="EMBL" id="KAK2033094.1"/>
    </source>
</evidence>
<proteinExistence type="predicted"/>
<organism evidence="1 2">
    <name type="scientific">Colletotrichum zoysiae</name>
    <dbReference type="NCBI Taxonomy" id="1216348"/>
    <lineage>
        <taxon>Eukaryota</taxon>
        <taxon>Fungi</taxon>
        <taxon>Dikarya</taxon>
        <taxon>Ascomycota</taxon>
        <taxon>Pezizomycotina</taxon>
        <taxon>Sordariomycetes</taxon>
        <taxon>Hypocreomycetidae</taxon>
        <taxon>Glomerellales</taxon>
        <taxon>Glomerellaceae</taxon>
        <taxon>Colletotrichum</taxon>
        <taxon>Colletotrichum graminicola species complex</taxon>
    </lineage>
</organism>
<dbReference type="AlphaFoldDB" id="A0AAD9HSI9"/>
<evidence type="ECO:0000313" key="2">
    <source>
        <dbReference type="Proteomes" id="UP001232148"/>
    </source>
</evidence>
<protein>
    <submittedName>
        <fullName evidence="1">Uncharacterized protein</fullName>
    </submittedName>
</protein>
<gene>
    <name evidence="1" type="ORF">LX32DRAFT_635732</name>
</gene>
<dbReference type="Proteomes" id="UP001232148">
    <property type="component" value="Unassembled WGS sequence"/>
</dbReference>
<dbReference type="EMBL" id="MU842825">
    <property type="protein sequence ID" value="KAK2033094.1"/>
    <property type="molecule type" value="Genomic_DNA"/>
</dbReference>
<comment type="caution">
    <text evidence="1">The sequence shown here is derived from an EMBL/GenBank/DDBJ whole genome shotgun (WGS) entry which is preliminary data.</text>
</comment>
<sequence length="160" mass="17903">MASTPSSAELRKAIEATTRSFLAAYTDANDQNDPSLINRDVTADCTRHMLPRTMVEAFGLPADFSITNEAYAQSIAQNIRVYSVQDSVISDLVIDTEARKAAFTSKSNIVYKEGWESHPIEFSWFLELNEDGSKVRKVTEFCDKETILLLHGRVEAGQHK</sequence>
<name>A0AAD9HSI9_9PEZI</name>
<accession>A0AAD9HSI9</accession>
<keyword evidence="2" id="KW-1185">Reference proteome</keyword>